<evidence type="ECO:0000256" key="3">
    <source>
        <dbReference type="ARBA" id="ARBA00022692"/>
    </source>
</evidence>
<comment type="subcellular location">
    <subcellularLocation>
        <location evidence="1">Cell membrane</location>
        <topology evidence="1">Multi-pass membrane protein</topology>
    </subcellularLocation>
</comment>
<dbReference type="InterPro" id="IPR050250">
    <property type="entry name" value="Macrolide_Exporter_MacB"/>
</dbReference>
<feature type="domain" description="ABC3 transporter permease C-terminal" evidence="8">
    <location>
        <begin position="80"/>
        <end position="199"/>
    </location>
</feature>
<reference evidence="9" key="1">
    <citation type="journal article" date="2005" name="Environ. Microbiol.">
        <title>Genetic and functional properties of uncultivated thermophilic crenarchaeotes from a subsurface gold mine as revealed by analysis of genome fragments.</title>
        <authorList>
            <person name="Nunoura T."/>
            <person name="Hirayama H."/>
            <person name="Takami H."/>
            <person name="Oida H."/>
            <person name="Nishi S."/>
            <person name="Shimamura S."/>
            <person name="Suzuki Y."/>
            <person name="Inagaki F."/>
            <person name="Takai K."/>
            <person name="Nealson K.H."/>
            <person name="Horikoshi K."/>
        </authorList>
    </citation>
    <scope>NUCLEOTIDE SEQUENCE</scope>
</reference>
<evidence type="ECO:0000256" key="1">
    <source>
        <dbReference type="ARBA" id="ARBA00004651"/>
    </source>
</evidence>
<organism evidence="9">
    <name type="scientific">Acetithermum autotrophicum</name>
    <dbReference type="NCBI Taxonomy" id="1446466"/>
    <lineage>
        <taxon>Bacteria</taxon>
        <taxon>Candidatus Bipolaricaulota</taxon>
        <taxon>Candidatus Acetithermum</taxon>
    </lineage>
</organism>
<feature type="transmembrane region" description="Helical" evidence="7">
    <location>
        <begin position="121"/>
        <end position="150"/>
    </location>
</feature>
<dbReference type="GO" id="GO:0022857">
    <property type="term" value="F:transmembrane transporter activity"/>
    <property type="evidence" value="ECO:0007669"/>
    <property type="project" value="TreeGrafter"/>
</dbReference>
<sequence>MVPIATLQELVGEGDKLSLVLIRTAQHGHAGHDVNSIAKEVRRIVKEQRGKDDLNVHTTGEMLDLMQNLVGILQAALGGIAAISLIVGGVGVMNTMYTAVLERTREIGVMKAVGARRRHILVLFLLESGFMGLIGGLLGALVGLGIAVGIKLLAPIFLPETALEVGFSPGLMLGVLVFSFVLGALSGFAPARAAAKLPPVEALRYE</sequence>
<dbReference type="InterPro" id="IPR003838">
    <property type="entry name" value="ABC3_permease_C"/>
</dbReference>
<keyword evidence="3 7" id="KW-0812">Transmembrane</keyword>
<evidence type="ECO:0000256" key="7">
    <source>
        <dbReference type="SAM" id="Phobius"/>
    </source>
</evidence>
<dbReference type="EMBL" id="AP011803">
    <property type="protein sequence ID" value="BAL59417.1"/>
    <property type="molecule type" value="Genomic_DNA"/>
</dbReference>
<comment type="similarity">
    <text evidence="6">Belongs to the ABC-4 integral membrane protein family.</text>
</comment>
<dbReference type="Pfam" id="PF02687">
    <property type="entry name" value="FtsX"/>
    <property type="match status" value="1"/>
</dbReference>
<keyword evidence="5 7" id="KW-0472">Membrane</keyword>
<evidence type="ECO:0000313" key="9">
    <source>
        <dbReference type="EMBL" id="BAL59417.1"/>
    </source>
</evidence>
<evidence type="ECO:0000256" key="5">
    <source>
        <dbReference type="ARBA" id="ARBA00023136"/>
    </source>
</evidence>
<keyword evidence="4 7" id="KW-1133">Transmembrane helix</keyword>
<protein>
    <submittedName>
        <fullName evidence="9">Hypothetical conserved protein</fullName>
    </submittedName>
</protein>
<dbReference type="PANTHER" id="PTHR30572:SF4">
    <property type="entry name" value="ABC TRANSPORTER PERMEASE YTRF"/>
    <property type="match status" value="1"/>
</dbReference>
<proteinExistence type="inferred from homology"/>
<feature type="transmembrane region" description="Helical" evidence="7">
    <location>
        <begin position="72"/>
        <end position="100"/>
    </location>
</feature>
<evidence type="ECO:0000256" key="2">
    <source>
        <dbReference type="ARBA" id="ARBA00022475"/>
    </source>
</evidence>
<evidence type="ECO:0000256" key="6">
    <source>
        <dbReference type="ARBA" id="ARBA00038076"/>
    </source>
</evidence>
<dbReference type="PANTHER" id="PTHR30572">
    <property type="entry name" value="MEMBRANE COMPONENT OF TRANSPORTER-RELATED"/>
    <property type="match status" value="1"/>
</dbReference>
<dbReference type="AlphaFoldDB" id="H5SUY8"/>
<feature type="transmembrane region" description="Helical" evidence="7">
    <location>
        <begin position="170"/>
        <end position="189"/>
    </location>
</feature>
<gene>
    <name evidence="9" type="ORF">HGMM_OP4C053</name>
</gene>
<name>H5SUY8_ACEAU</name>
<evidence type="ECO:0000256" key="4">
    <source>
        <dbReference type="ARBA" id="ARBA00022989"/>
    </source>
</evidence>
<keyword evidence="2" id="KW-1003">Cell membrane</keyword>
<reference evidence="9" key="2">
    <citation type="journal article" date="2012" name="PLoS ONE">
        <title>A Deeply Branching Thermophilic Bacterium with an Ancient Acetyl-CoA Pathway Dominates a Subsurface Ecosystem.</title>
        <authorList>
            <person name="Takami H."/>
            <person name="Noguchi H."/>
            <person name="Takaki Y."/>
            <person name="Uchiyama I."/>
            <person name="Toyoda A."/>
            <person name="Nishi S."/>
            <person name="Chee G.-J."/>
            <person name="Arai W."/>
            <person name="Nunoura T."/>
            <person name="Itoh T."/>
            <person name="Hattori M."/>
            <person name="Takai K."/>
        </authorList>
    </citation>
    <scope>NUCLEOTIDE SEQUENCE</scope>
</reference>
<evidence type="ECO:0000259" key="8">
    <source>
        <dbReference type="Pfam" id="PF02687"/>
    </source>
</evidence>
<accession>H5SUY8</accession>
<dbReference type="GO" id="GO:0005886">
    <property type="term" value="C:plasma membrane"/>
    <property type="evidence" value="ECO:0007669"/>
    <property type="project" value="UniProtKB-SubCell"/>
</dbReference>